<dbReference type="Proteomes" id="UP000464787">
    <property type="component" value="Chromosome"/>
</dbReference>
<accession>A0A857JAJ9</accession>
<dbReference type="EMBL" id="CP047650">
    <property type="protein sequence ID" value="QHJ00947.1"/>
    <property type="molecule type" value="Genomic_DNA"/>
</dbReference>
<protein>
    <submittedName>
        <fullName evidence="1">Uncharacterized protein</fullName>
    </submittedName>
</protein>
<evidence type="ECO:0000313" key="1">
    <source>
        <dbReference type="EMBL" id="QHJ00947.1"/>
    </source>
</evidence>
<evidence type="ECO:0000313" key="2">
    <source>
        <dbReference type="Proteomes" id="UP000464787"/>
    </source>
</evidence>
<dbReference type="AlphaFoldDB" id="A0A857JAJ9"/>
<dbReference type="RefSeq" id="WP_160554756.1">
    <property type="nucleotide sequence ID" value="NZ_CP047650.1"/>
</dbReference>
<organism evidence="1 2">
    <name type="scientific">Xylophilus rhododendri</name>
    <dbReference type="NCBI Taxonomy" id="2697032"/>
    <lineage>
        <taxon>Bacteria</taxon>
        <taxon>Pseudomonadati</taxon>
        <taxon>Pseudomonadota</taxon>
        <taxon>Betaproteobacteria</taxon>
        <taxon>Burkholderiales</taxon>
        <taxon>Xylophilus</taxon>
    </lineage>
</organism>
<proteinExistence type="predicted"/>
<dbReference type="KEGG" id="xyk:GT347_24930"/>
<keyword evidence="2" id="KW-1185">Reference proteome</keyword>
<sequence length="55" mass="5784">MADVILRGMGQPAFSWGGGGGRLASANDQARKRYLAGLRAADQGDYGLLLAFVRS</sequence>
<reference evidence="1 2" key="1">
    <citation type="submission" date="2020-01" db="EMBL/GenBank/DDBJ databases">
        <title>Genome sequencing of strain KACC 21265.</title>
        <authorList>
            <person name="Heo J."/>
            <person name="Kim S.-J."/>
            <person name="Kim J.-S."/>
            <person name="Hong S.-B."/>
            <person name="Kwon S.-W."/>
        </authorList>
    </citation>
    <scope>NUCLEOTIDE SEQUENCE [LARGE SCALE GENOMIC DNA]</scope>
    <source>
        <strain evidence="1 2">KACC 21265</strain>
    </source>
</reference>
<gene>
    <name evidence="1" type="ORF">GT347_24930</name>
</gene>
<name>A0A857JAJ9_9BURK</name>